<name>A0A853FJV4_9BURK</name>
<dbReference type="OrthoDB" id="42441at2"/>
<dbReference type="InterPro" id="IPR018547">
    <property type="entry name" value="AbiEi_C"/>
</dbReference>
<dbReference type="AlphaFoldDB" id="A0A853FJV4"/>
<dbReference type="EMBL" id="JACCEW010000006">
    <property type="protein sequence ID" value="NYT38651.1"/>
    <property type="molecule type" value="Genomic_DNA"/>
</dbReference>
<evidence type="ECO:0000313" key="3">
    <source>
        <dbReference type="Proteomes" id="UP000580517"/>
    </source>
</evidence>
<keyword evidence="3" id="KW-1185">Reference proteome</keyword>
<evidence type="ECO:0000259" key="1">
    <source>
        <dbReference type="Pfam" id="PF09407"/>
    </source>
</evidence>
<sequence>MALLRQARKHRLANPRHGFYLILRPEDRNIGAPDPVRWIDPLMKYLQVDYRVTLLRAAAFHGASHQASMVFQVIVPKQMRGFEIGRHRMAFIYQNPAAFAKVNREDWLDRLKSDAGFANVAGVELTLLDCIRYFHKAGGINGAAQIVKDLGSQAQPAVLSRIAAHYENSSVRRLGYLLERMRHLRQAQALQPFIKKAKTAVPLGPSVKPLIEGMPQHHEREARWRLIINESVEVDF</sequence>
<accession>A0A853FJV4</accession>
<comment type="caution">
    <text evidence="2">The sequence shown here is derived from an EMBL/GenBank/DDBJ whole genome shotgun (WGS) entry which is preliminary data.</text>
</comment>
<proteinExistence type="predicted"/>
<reference evidence="2 3" key="1">
    <citation type="submission" date="2020-07" db="EMBL/GenBank/DDBJ databases">
        <title>Taxonomic revisions and descriptions of new bacterial species based on genomic comparisons in the high-G+C-content subgroup of the family Alcaligenaceae.</title>
        <authorList>
            <person name="Szabo A."/>
            <person name="Felfoldi T."/>
        </authorList>
    </citation>
    <scope>NUCLEOTIDE SEQUENCE [LARGE SCALE GENOMIC DNA]</scope>
    <source>
        <strain evidence="2 3">DSM 25264</strain>
    </source>
</reference>
<gene>
    <name evidence="2" type="ORF">H0A68_17360</name>
</gene>
<organism evidence="2 3">
    <name type="scientific">Allopusillimonas soli</name>
    <dbReference type="NCBI Taxonomy" id="659016"/>
    <lineage>
        <taxon>Bacteria</taxon>
        <taxon>Pseudomonadati</taxon>
        <taxon>Pseudomonadota</taxon>
        <taxon>Betaproteobacteria</taxon>
        <taxon>Burkholderiales</taxon>
        <taxon>Alcaligenaceae</taxon>
        <taxon>Allopusillimonas</taxon>
    </lineage>
</organism>
<dbReference type="RefSeq" id="WP_129970718.1">
    <property type="nucleotide sequence ID" value="NZ_JACCEW010000006.1"/>
</dbReference>
<evidence type="ECO:0000313" key="2">
    <source>
        <dbReference type="EMBL" id="NYT38651.1"/>
    </source>
</evidence>
<dbReference type="Proteomes" id="UP000580517">
    <property type="component" value="Unassembled WGS sequence"/>
</dbReference>
<dbReference type="Pfam" id="PF09407">
    <property type="entry name" value="AbiEi_1"/>
    <property type="match status" value="1"/>
</dbReference>
<protein>
    <recommendedName>
        <fullName evidence="1">AbiEi antitoxin C-terminal domain-containing protein</fullName>
    </recommendedName>
</protein>
<feature type="domain" description="AbiEi antitoxin C-terminal" evidence="1">
    <location>
        <begin position="43"/>
        <end position="179"/>
    </location>
</feature>